<dbReference type="Gene3D" id="3.40.47.10">
    <property type="match status" value="1"/>
</dbReference>
<evidence type="ECO:0000313" key="4">
    <source>
        <dbReference type="Proteomes" id="UP001149813"/>
    </source>
</evidence>
<dbReference type="EC" id="2.3.1.86" evidence="3"/>
<dbReference type="SUPFAM" id="SSF53901">
    <property type="entry name" value="Thiolase-like"/>
    <property type="match status" value="1"/>
</dbReference>
<feature type="region of interest" description="Disordered" evidence="1">
    <location>
        <begin position="278"/>
        <end position="374"/>
    </location>
</feature>
<dbReference type="Pfam" id="PF02801">
    <property type="entry name" value="Ketoacyl-synt_C"/>
    <property type="match status" value="1"/>
</dbReference>
<keyword evidence="3" id="KW-0012">Acyltransferase</keyword>
<feature type="compositionally biased region" description="Acidic residues" evidence="1">
    <location>
        <begin position="360"/>
        <end position="369"/>
    </location>
</feature>
<name>A0A9W8CNE1_9FUNG</name>
<accession>A0A9W8CNE1</accession>
<dbReference type="InterPro" id="IPR016039">
    <property type="entry name" value="Thiolase-like"/>
</dbReference>
<protein>
    <submittedName>
        <fullName evidence="3">Fatty acid synthase alpha subunit Lsd1</fullName>
        <ecNumber evidence="3">2.3.1.86</ecNumber>
    </submittedName>
</protein>
<dbReference type="InterPro" id="IPR020841">
    <property type="entry name" value="PKS_Beta-ketoAc_synthase_dom"/>
</dbReference>
<dbReference type="EMBL" id="JANBOJ010000296">
    <property type="protein sequence ID" value="KAJ1720115.1"/>
    <property type="molecule type" value="Genomic_DNA"/>
</dbReference>
<keyword evidence="4" id="KW-1185">Reference proteome</keyword>
<dbReference type="AlphaFoldDB" id="A0A9W8CNE1"/>
<feature type="compositionally biased region" description="Low complexity" evidence="1">
    <location>
        <begin position="278"/>
        <end position="312"/>
    </location>
</feature>
<organism evidence="3 4">
    <name type="scientific">Coemansia erecta</name>
    <dbReference type="NCBI Taxonomy" id="147472"/>
    <lineage>
        <taxon>Eukaryota</taxon>
        <taxon>Fungi</taxon>
        <taxon>Fungi incertae sedis</taxon>
        <taxon>Zoopagomycota</taxon>
        <taxon>Kickxellomycotina</taxon>
        <taxon>Kickxellomycetes</taxon>
        <taxon>Kickxellales</taxon>
        <taxon>Kickxellaceae</taxon>
        <taxon>Coemansia</taxon>
    </lineage>
</organism>
<reference evidence="3" key="1">
    <citation type="submission" date="2022-07" db="EMBL/GenBank/DDBJ databases">
        <title>Phylogenomic reconstructions and comparative analyses of Kickxellomycotina fungi.</title>
        <authorList>
            <person name="Reynolds N.K."/>
            <person name="Stajich J.E."/>
            <person name="Barry K."/>
            <person name="Grigoriev I.V."/>
            <person name="Crous P."/>
            <person name="Smith M.E."/>
        </authorList>
    </citation>
    <scope>NUCLEOTIDE SEQUENCE</scope>
    <source>
        <strain evidence="3">NBRC 32514</strain>
    </source>
</reference>
<dbReference type="OrthoDB" id="4251012at2759"/>
<dbReference type="GO" id="GO:0004321">
    <property type="term" value="F:fatty-acyl-CoA synthase activity"/>
    <property type="evidence" value="ECO:0007669"/>
    <property type="project" value="UniProtKB-EC"/>
</dbReference>
<evidence type="ECO:0000256" key="1">
    <source>
        <dbReference type="SAM" id="MobiDB-lite"/>
    </source>
</evidence>
<feature type="non-terminal residue" evidence="3">
    <location>
        <position position="399"/>
    </location>
</feature>
<sequence length="399" mass="42343">LAVWGLTADDIGLASFHGTSTAANDKNESDVLNTKLKHIGRTPGHVLPVVCQKWLTGHSKGAAAGYMLNGILQSMRTGLIPGNRNADNIDADFREYEYLLYLSKSVQTPGIKAALLTSFGFGQVGGELLIVHPDYLFAAAGTNAIDAYNIKLKDRDVKSYRYWQNTLVGNHPFIQVKDHPPYTIEQEKQVLLDPLARAHYDAKTKHLNCRKDATTKSDIVKVYNLGEDVDITCQVKGQLVSGTSVWDMTPDGCYVLDYYLQTGYSGIFKTLCSDLTDSASASQSPGSSSENGSSASSRSSGSSTASSPSNSSNDDDGLDGASDEDSSDIASEDEEGPLLSGDKSSGEHSGHTNSDLSDNISDDASDDESLSSGATGRAYKSAVGAVLAAVGVSCLIPVF</sequence>
<dbReference type="PROSITE" id="PS52004">
    <property type="entry name" value="KS3_2"/>
    <property type="match status" value="1"/>
</dbReference>
<keyword evidence="3" id="KW-0808">Transferase</keyword>
<evidence type="ECO:0000259" key="2">
    <source>
        <dbReference type="PROSITE" id="PS52004"/>
    </source>
</evidence>
<proteinExistence type="predicted"/>
<gene>
    <name evidence="3" type="primary">fas2_3</name>
    <name evidence="3" type="ORF">LPJ53_005225</name>
</gene>
<dbReference type="Proteomes" id="UP001149813">
    <property type="component" value="Unassembled WGS sequence"/>
</dbReference>
<feature type="compositionally biased region" description="Acidic residues" evidence="1">
    <location>
        <begin position="313"/>
        <end position="336"/>
    </location>
</feature>
<comment type="caution">
    <text evidence="3">The sequence shown here is derived from an EMBL/GenBank/DDBJ whole genome shotgun (WGS) entry which is preliminary data.</text>
</comment>
<dbReference type="InterPro" id="IPR014031">
    <property type="entry name" value="Ketoacyl_synth_C"/>
</dbReference>
<feature type="domain" description="Ketosynthase family 3 (KS3)" evidence="2">
    <location>
        <begin position="1"/>
        <end position="132"/>
    </location>
</feature>
<evidence type="ECO:0000313" key="3">
    <source>
        <dbReference type="EMBL" id="KAJ1720115.1"/>
    </source>
</evidence>